<name>A0ABD0QAR9_CIRMR</name>
<feature type="non-terminal residue" evidence="2">
    <location>
        <position position="1"/>
    </location>
</feature>
<feature type="compositionally biased region" description="Polar residues" evidence="1">
    <location>
        <begin position="49"/>
        <end position="59"/>
    </location>
</feature>
<gene>
    <name evidence="2" type="ORF">M9458_022641</name>
</gene>
<evidence type="ECO:0000256" key="1">
    <source>
        <dbReference type="SAM" id="MobiDB-lite"/>
    </source>
</evidence>
<sequence>PAVTESGSLNDCGLDLVSESINMAAVPLLMAKNTPEEEQEEKEEEQEDSNPQSPLNNSLAFYEDTEEPQIISGPTSEQTREDKLILDLKSLNCS</sequence>
<dbReference type="Proteomes" id="UP001529510">
    <property type="component" value="Unassembled WGS sequence"/>
</dbReference>
<proteinExistence type="predicted"/>
<accession>A0ABD0QAR9</accession>
<dbReference type="AlphaFoldDB" id="A0ABD0QAR9"/>
<reference evidence="2 3" key="1">
    <citation type="submission" date="2024-05" db="EMBL/GenBank/DDBJ databases">
        <title>Genome sequencing and assembly of Indian major carp, Cirrhinus mrigala (Hamilton, 1822).</title>
        <authorList>
            <person name="Mohindra V."/>
            <person name="Chowdhury L.M."/>
            <person name="Lal K."/>
            <person name="Jena J.K."/>
        </authorList>
    </citation>
    <scope>NUCLEOTIDE SEQUENCE [LARGE SCALE GENOMIC DNA]</scope>
    <source>
        <strain evidence="2">CM1030</strain>
        <tissue evidence="2">Blood</tissue>
    </source>
</reference>
<feature type="compositionally biased region" description="Acidic residues" evidence="1">
    <location>
        <begin position="36"/>
        <end position="48"/>
    </location>
</feature>
<evidence type="ECO:0000313" key="2">
    <source>
        <dbReference type="EMBL" id="KAL0183266.1"/>
    </source>
</evidence>
<feature type="region of interest" description="Disordered" evidence="1">
    <location>
        <begin position="28"/>
        <end position="94"/>
    </location>
</feature>
<organism evidence="2 3">
    <name type="scientific">Cirrhinus mrigala</name>
    <name type="common">Mrigala</name>
    <dbReference type="NCBI Taxonomy" id="683832"/>
    <lineage>
        <taxon>Eukaryota</taxon>
        <taxon>Metazoa</taxon>
        <taxon>Chordata</taxon>
        <taxon>Craniata</taxon>
        <taxon>Vertebrata</taxon>
        <taxon>Euteleostomi</taxon>
        <taxon>Actinopterygii</taxon>
        <taxon>Neopterygii</taxon>
        <taxon>Teleostei</taxon>
        <taxon>Ostariophysi</taxon>
        <taxon>Cypriniformes</taxon>
        <taxon>Cyprinidae</taxon>
        <taxon>Labeoninae</taxon>
        <taxon>Labeonini</taxon>
        <taxon>Cirrhinus</taxon>
    </lineage>
</organism>
<keyword evidence="3" id="KW-1185">Reference proteome</keyword>
<protein>
    <submittedName>
        <fullName evidence="2">Uncharacterized protein</fullName>
    </submittedName>
</protein>
<comment type="caution">
    <text evidence="2">The sequence shown here is derived from an EMBL/GenBank/DDBJ whole genome shotgun (WGS) entry which is preliminary data.</text>
</comment>
<feature type="non-terminal residue" evidence="2">
    <location>
        <position position="94"/>
    </location>
</feature>
<evidence type="ECO:0000313" key="3">
    <source>
        <dbReference type="Proteomes" id="UP001529510"/>
    </source>
</evidence>
<dbReference type="EMBL" id="JAMKFB020000010">
    <property type="protein sequence ID" value="KAL0183266.1"/>
    <property type="molecule type" value="Genomic_DNA"/>
</dbReference>